<dbReference type="KEGG" id="ffu:CLAFUR5_14643"/>
<evidence type="ECO:0000256" key="1">
    <source>
        <dbReference type="SAM" id="Coils"/>
    </source>
</evidence>
<dbReference type="AlphaFoldDB" id="A0A9Q8UWU6"/>
<reference evidence="2" key="2">
    <citation type="journal article" date="2022" name="Microb. Genom.">
        <title>A chromosome-scale genome assembly of the tomato pathogen Cladosporium fulvum reveals a compartmentalized genome architecture and the presence of a dispensable chromosome.</title>
        <authorList>
            <person name="Zaccaron A.Z."/>
            <person name="Chen L.H."/>
            <person name="Samaras A."/>
            <person name="Stergiopoulos I."/>
        </authorList>
    </citation>
    <scope>NUCLEOTIDE SEQUENCE</scope>
    <source>
        <strain evidence="2">Race5_Kim</strain>
    </source>
</reference>
<protein>
    <submittedName>
        <fullName evidence="2">Uncharacterized protein</fullName>
    </submittedName>
</protein>
<keyword evidence="1" id="KW-0175">Coiled coil</keyword>
<evidence type="ECO:0000313" key="2">
    <source>
        <dbReference type="EMBL" id="UJO25419.1"/>
    </source>
</evidence>
<evidence type="ECO:0000313" key="3">
    <source>
        <dbReference type="Proteomes" id="UP000756132"/>
    </source>
</evidence>
<feature type="coiled-coil region" evidence="1">
    <location>
        <begin position="23"/>
        <end position="50"/>
    </location>
</feature>
<name>A0A9Q8UWU6_PASFU</name>
<reference evidence="2" key="1">
    <citation type="submission" date="2021-12" db="EMBL/GenBank/DDBJ databases">
        <authorList>
            <person name="Zaccaron A."/>
            <person name="Stergiopoulos I."/>
        </authorList>
    </citation>
    <scope>NUCLEOTIDE SEQUENCE</scope>
    <source>
        <strain evidence="2">Race5_Kim</strain>
    </source>
</reference>
<accession>A0A9Q8UWU6</accession>
<dbReference type="GeneID" id="71994521"/>
<proteinExistence type="predicted"/>
<gene>
    <name evidence="2" type="ORF">CLAFUR5_14643</name>
</gene>
<dbReference type="RefSeq" id="XP_047769785.1">
    <property type="nucleotide sequence ID" value="XM_047913791.1"/>
</dbReference>
<dbReference type="Proteomes" id="UP000756132">
    <property type="component" value="Chromosome 14"/>
</dbReference>
<sequence>MVARFQCWRALLWHEATEAVQLLQPALQRKARFEELLAQLETERPRAREVIGLDVRASVQGLEGDSLEFTAAMDPSSPGDSPFGQRLRWTLLGRIEEGECGRRVGVGMLAAVSVLQACYGLQWPLQGAEYGIGD</sequence>
<dbReference type="EMBL" id="CP090176">
    <property type="protein sequence ID" value="UJO25419.1"/>
    <property type="molecule type" value="Genomic_DNA"/>
</dbReference>
<organism evidence="2 3">
    <name type="scientific">Passalora fulva</name>
    <name type="common">Tomato leaf mold</name>
    <name type="synonym">Cladosporium fulvum</name>
    <dbReference type="NCBI Taxonomy" id="5499"/>
    <lineage>
        <taxon>Eukaryota</taxon>
        <taxon>Fungi</taxon>
        <taxon>Dikarya</taxon>
        <taxon>Ascomycota</taxon>
        <taxon>Pezizomycotina</taxon>
        <taxon>Dothideomycetes</taxon>
        <taxon>Dothideomycetidae</taxon>
        <taxon>Mycosphaerellales</taxon>
        <taxon>Mycosphaerellaceae</taxon>
        <taxon>Fulvia</taxon>
    </lineage>
</organism>
<keyword evidence="3" id="KW-1185">Reference proteome</keyword>